<evidence type="ECO:0000256" key="2">
    <source>
        <dbReference type="SAM" id="Phobius"/>
    </source>
</evidence>
<feature type="region of interest" description="Disordered" evidence="1">
    <location>
        <begin position="1"/>
        <end position="43"/>
    </location>
</feature>
<gene>
    <name evidence="3" type="ORF">Clacol_004102</name>
</gene>
<feature type="compositionally biased region" description="Basic and acidic residues" evidence="1">
    <location>
        <begin position="1"/>
        <end position="11"/>
    </location>
</feature>
<organism evidence="3 4">
    <name type="scientific">Clathrus columnatus</name>
    <dbReference type="NCBI Taxonomy" id="1419009"/>
    <lineage>
        <taxon>Eukaryota</taxon>
        <taxon>Fungi</taxon>
        <taxon>Dikarya</taxon>
        <taxon>Basidiomycota</taxon>
        <taxon>Agaricomycotina</taxon>
        <taxon>Agaricomycetes</taxon>
        <taxon>Phallomycetidae</taxon>
        <taxon>Phallales</taxon>
        <taxon>Clathraceae</taxon>
        <taxon>Clathrus</taxon>
    </lineage>
</organism>
<keyword evidence="4" id="KW-1185">Reference proteome</keyword>
<name>A0AAV5A9N1_9AGAM</name>
<protein>
    <submittedName>
        <fullName evidence="3">Uncharacterized protein</fullName>
    </submittedName>
</protein>
<evidence type="ECO:0000313" key="4">
    <source>
        <dbReference type="Proteomes" id="UP001050691"/>
    </source>
</evidence>
<dbReference type="Proteomes" id="UP001050691">
    <property type="component" value="Unassembled WGS sequence"/>
</dbReference>
<comment type="caution">
    <text evidence="3">The sequence shown here is derived from an EMBL/GenBank/DDBJ whole genome shotgun (WGS) entry which is preliminary data.</text>
</comment>
<reference evidence="3" key="1">
    <citation type="submission" date="2021-10" db="EMBL/GenBank/DDBJ databases">
        <title>De novo Genome Assembly of Clathrus columnatus (Basidiomycota, Fungi) Using Illumina and Nanopore Sequence Data.</title>
        <authorList>
            <person name="Ogiso-Tanaka E."/>
            <person name="Itagaki H."/>
            <person name="Hosoya T."/>
            <person name="Hosaka K."/>
        </authorList>
    </citation>
    <scope>NUCLEOTIDE SEQUENCE</scope>
    <source>
        <strain evidence="3">MO-923</strain>
    </source>
</reference>
<keyword evidence="2" id="KW-0812">Transmembrane</keyword>
<evidence type="ECO:0000256" key="1">
    <source>
        <dbReference type="SAM" id="MobiDB-lite"/>
    </source>
</evidence>
<keyword evidence="2" id="KW-1133">Transmembrane helix</keyword>
<dbReference type="EMBL" id="BPWL01000004">
    <property type="protein sequence ID" value="GJJ09878.1"/>
    <property type="molecule type" value="Genomic_DNA"/>
</dbReference>
<proteinExistence type="predicted"/>
<feature type="transmembrane region" description="Helical" evidence="2">
    <location>
        <begin position="152"/>
        <end position="172"/>
    </location>
</feature>
<sequence length="194" mass="21737">MSDEPAMHEESLNASFAGNQSDASSRATSPAVVPPPPPAEVSFSNLSLLTSQSALPTKHVFGQPSFPKREPEISSEDMMDWTPVNTPDKAKQAKEIWIRPQKFFPPEQPTGLEDLFQKAAKLDDAASSDHKPEDGRGWSRWKHKWKSQDYKIHIYMAVVGATITCVLGLFYISMQRLFMTKTPQQTSHVHLDDL</sequence>
<feature type="region of interest" description="Disordered" evidence="1">
    <location>
        <begin position="58"/>
        <end position="86"/>
    </location>
</feature>
<accession>A0AAV5A9N1</accession>
<dbReference type="AlphaFoldDB" id="A0AAV5A9N1"/>
<evidence type="ECO:0000313" key="3">
    <source>
        <dbReference type="EMBL" id="GJJ09878.1"/>
    </source>
</evidence>
<feature type="compositionally biased region" description="Polar residues" evidence="1">
    <location>
        <begin position="12"/>
        <end position="22"/>
    </location>
</feature>
<keyword evidence="2" id="KW-0472">Membrane</keyword>